<evidence type="ECO:0000313" key="1">
    <source>
        <dbReference type="EMBL" id="OIP97570.1"/>
    </source>
</evidence>
<dbReference type="SUPFAM" id="SSF109604">
    <property type="entry name" value="HD-domain/PDEase-like"/>
    <property type="match status" value="1"/>
</dbReference>
<protein>
    <recommendedName>
        <fullName evidence="3">HD domain-containing protein</fullName>
    </recommendedName>
</protein>
<name>A0A1J5IT40_9BACT</name>
<evidence type="ECO:0008006" key="3">
    <source>
        <dbReference type="Google" id="ProtNLM"/>
    </source>
</evidence>
<organism evidence="1 2">
    <name type="scientific">Candidatus Wirthbacteria bacterium CG2_30_54_11</name>
    <dbReference type="NCBI Taxonomy" id="1817892"/>
    <lineage>
        <taxon>Bacteria</taxon>
        <taxon>Candidatus Wirthbacteria</taxon>
    </lineage>
</organism>
<comment type="caution">
    <text evidence="1">The sequence shown here is derived from an EMBL/GenBank/DDBJ whole genome shotgun (WGS) entry which is preliminary data.</text>
</comment>
<dbReference type="STRING" id="1817892.AUK40_02950"/>
<accession>A0A1J5IT40</accession>
<evidence type="ECO:0000313" key="2">
    <source>
        <dbReference type="Proteomes" id="UP000183245"/>
    </source>
</evidence>
<reference evidence="1 2" key="1">
    <citation type="journal article" date="2016" name="Environ. Microbiol.">
        <title>Genomic resolution of a cold subsurface aquifer community provides metabolic insights for novel microbes adapted to high CO concentrations.</title>
        <authorList>
            <person name="Probst A.J."/>
            <person name="Castelle C.J."/>
            <person name="Singh A."/>
            <person name="Brown C.T."/>
            <person name="Anantharaman K."/>
            <person name="Sharon I."/>
            <person name="Hug L.A."/>
            <person name="Burstein D."/>
            <person name="Emerson J.B."/>
            <person name="Thomas B.C."/>
            <person name="Banfield J.F."/>
        </authorList>
    </citation>
    <scope>NUCLEOTIDE SEQUENCE [LARGE SCALE GENOMIC DNA]</scope>
    <source>
        <strain evidence="1">CG2_30_54_11</strain>
    </source>
</reference>
<proteinExistence type="predicted"/>
<dbReference type="PANTHER" id="PTHR38659:SF2">
    <property type="entry name" value="HDIG DOMAIN PROTEIN"/>
    <property type="match status" value="1"/>
</dbReference>
<dbReference type="EMBL" id="MNZT01000052">
    <property type="protein sequence ID" value="OIP97570.1"/>
    <property type="molecule type" value="Genomic_DNA"/>
</dbReference>
<dbReference type="PANTHER" id="PTHR38659">
    <property type="entry name" value="METAL-DEPENDENT PHOSPHOHYDROLASE"/>
    <property type="match status" value="1"/>
</dbReference>
<sequence length="198" mass="21803">MACDRQKYLDAIKSQLEPNIVNHSLALEACMGGLYDYLASAGQLPSDELPRDDWLLAGLIHDIDFGGEFKDLHPARTREALAKYGLQISDEVHQLVLSHAGARLGIHPVTRAQWSIFCADSLTGLIMAVAFVYPSRKLADVKVSSVLKRFLKEPKFAAGTRRDEVALCSNAEGLNLPIEKFIEICLLSMQKIAPDIGL</sequence>
<dbReference type="AlphaFoldDB" id="A0A1J5IT40"/>
<gene>
    <name evidence="1" type="ORF">AUK40_02950</name>
</gene>
<dbReference type="Proteomes" id="UP000183245">
    <property type="component" value="Unassembled WGS sequence"/>
</dbReference>
<dbReference type="Gene3D" id="1.10.3210.10">
    <property type="entry name" value="Hypothetical protein af1432"/>
    <property type="match status" value="1"/>
</dbReference>